<evidence type="ECO:0000313" key="3">
    <source>
        <dbReference type="Proteomes" id="UP000254258"/>
    </source>
</evidence>
<dbReference type="OrthoDB" id="5949272at2"/>
<accession>A0A370XA61</accession>
<sequence length="283" mass="30667">MLHEMRWRKPPRDRRRLWVGLAIALVLHVFFVAAVWYEMKPAAPRPQVVNVELDQGIQVHFITRQPAHAQVSLPPLMPPPPPARAPVFSKHAVHTTEISTAPQPPAPASSAPPPLLFDRTGRIVLPANASSAPTAPAPDYVQRAPQGDTQIMRNRDVIKYKPTGLNPYWRKSTDAVDDMLQKVVEKTTVTKTIQLPGGVRIHCGVSLAALAGGCGGDPPPPPPSTDGDERLNMAPAPLVKGTNMPKPDLATCIADYRAGKPLPYGCPVDTPARVVDVQKKPKS</sequence>
<comment type="caution">
    <text evidence="2">The sequence shown here is derived from an EMBL/GenBank/DDBJ whole genome shotgun (WGS) entry which is preliminary data.</text>
</comment>
<evidence type="ECO:0000256" key="1">
    <source>
        <dbReference type="SAM" id="MobiDB-lite"/>
    </source>
</evidence>
<gene>
    <name evidence="2" type="ORF">DWU98_01100</name>
</gene>
<organism evidence="2 3">
    <name type="scientific">Dyella monticola</name>
    <dbReference type="NCBI Taxonomy" id="1927958"/>
    <lineage>
        <taxon>Bacteria</taxon>
        <taxon>Pseudomonadati</taxon>
        <taxon>Pseudomonadota</taxon>
        <taxon>Gammaproteobacteria</taxon>
        <taxon>Lysobacterales</taxon>
        <taxon>Rhodanobacteraceae</taxon>
        <taxon>Dyella</taxon>
    </lineage>
</organism>
<feature type="region of interest" description="Disordered" evidence="1">
    <location>
        <begin position="92"/>
        <end position="113"/>
    </location>
</feature>
<protein>
    <submittedName>
        <fullName evidence="2">Uncharacterized protein</fullName>
    </submittedName>
</protein>
<dbReference type="EMBL" id="QRBE01000001">
    <property type="protein sequence ID" value="RDS85105.1"/>
    <property type="molecule type" value="Genomic_DNA"/>
</dbReference>
<evidence type="ECO:0000313" key="2">
    <source>
        <dbReference type="EMBL" id="RDS85105.1"/>
    </source>
</evidence>
<dbReference type="AlphaFoldDB" id="A0A370XA61"/>
<proteinExistence type="predicted"/>
<keyword evidence="3" id="KW-1185">Reference proteome</keyword>
<dbReference type="Proteomes" id="UP000254258">
    <property type="component" value="Unassembled WGS sequence"/>
</dbReference>
<name>A0A370XA61_9GAMM</name>
<reference evidence="2 3" key="1">
    <citation type="submission" date="2018-07" db="EMBL/GenBank/DDBJ databases">
        <title>Dyella monticola sp. nov. and Dyella psychrodurans sp. nov. isolated from monsoon evergreen broad-leaved forest soil of Dinghu Mountain, China.</title>
        <authorList>
            <person name="Gao Z."/>
            <person name="Qiu L."/>
        </authorList>
    </citation>
    <scope>NUCLEOTIDE SEQUENCE [LARGE SCALE GENOMIC DNA]</scope>
    <source>
        <strain evidence="2 3">4G-K06</strain>
    </source>
</reference>
<feature type="compositionally biased region" description="Pro residues" evidence="1">
    <location>
        <begin position="102"/>
        <end position="113"/>
    </location>
</feature>